<dbReference type="eggNOG" id="COG2148">
    <property type="taxonomic scope" value="Bacteria"/>
</dbReference>
<keyword evidence="5" id="KW-1185">Reference proteome</keyword>
<dbReference type="AlphaFoldDB" id="K6V7F3"/>
<feature type="region of interest" description="Disordered" evidence="2">
    <location>
        <begin position="1"/>
        <end position="29"/>
    </location>
</feature>
<dbReference type="PANTHER" id="PTHR30576">
    <property type="entry name" value="COLANIC BIOSYNTHESIS UDP-GLUCOSE LIPID CARRIER TRANSFERASE"/>
    <property type="match status" value="1"/>
</dbReference>
<evidence type="ECO:0000313" key="4">
    <source>
        <dbReference type="EMBL" id="GAB78148.1"/>
    </source>
</evidence>
<comment type="caution">
    <text evidence="4">The sequence shown here is derived from an EMBL/GenBank/DDBJ whole genome shotgun (WGS) entry which is preliminary data.</text>
</comment>
<protein>
    <submittedName>
        <fullName evidence="4">Putative glycosyltransferase</fullName>
    </submittedName>
</protein>
<dbReference type="RefSeq" id="WP_006502902.1">
    <property type="nucleotide sequence ID" value="NZ_BAGZ01000008.1"/>
</dbReference>
<reference evidence="4 5" key="1">
    <citation type="submission" date="2012-08" db="EMBL/GenBank/DDBJ databases">
        <title>Whole genome shotgun sequence of Austwickia chelonae NBRC 105200.</title>
        <authorList>
            <person name="Yoshida I."/>
            <person name="Hosoyama A."/>
            <person name="Tsuchikane K."/>
            <person name="Katsumata H."/>
            <person name="Ando Y."/>
            <person name="Ohji S."/>
            <person name="Hamada M."/>
            <person name="Tamura T."/>
            <person name="Yamazoe A."/>
            <person name="Yamazaki S."/>
            <person name="Fujita N."/>
        </authorList>
    </citation>
    <scope>NUCLEOTIDE SEQUENCE [LARGE SCALE GENOMIC DNA]</scope>
    <source>
        <strain evidence="4 5">NBRC 105200</strain>
    </source>
</reference>
<feature type="domain" description="Bacterial sugar transferase" evidence="3">
    <location>
        <begin position="33"/>
        <end position="224"/>
    </location>
</feature>
<dbReference type="GO" id="GO:0016780">
    <property type="term" value="F:phosphotransferase activity, for other substituted phosphate groups"/>
    <property type="evidence" value="ECO:0007669"/>
    <property type="project" value="TreeGrafter"/>
</dbReference>
<organism evidence="4 5">
    <name type="scientific">Austwickia chelonae NBRC 105200</name>
    <dbReference type="NCBI Taxonomy" id="1184607"/>
    <lineage>
        <taxon>Bacteria</taxon>
        <taxon>Bacillati</taxon>
        <taxon>Actinomycetota</taxon>
        <taxon>Actinomycetes</taxon>
        <taxon>Micrococcales</taxon>
        <taxon>Dermatophilaceae</taxon>
        <taxon>Austwickia</taxon>
    </lineage>
</organism>
<comment type="similarity">
    <text evidence="1">Belongs to the bacterial sugar transferase family.</text>
</comment>
<dbReference type="InterPro" id="IPR003362">
    <property type="entry name" value="Bact_transf"/>
</dbReference>
<dbReference type="STRING" id="100225.SAMN05421595_0669"/>
<evidence type="ECO:0000256" key="2">
    <source>
        <dbReference type="SAM" id="MobiDB-lite"/>
    </source>
</evidence>
<dbReference type="PANTHER" id="PTHR30576:SF20">
    <property type="entry name" value="QUINOVOSAMINEPHOSPHOTRANSFERAE-RELATED"/>
    <property type="match status" value="1"/>
</dbReference>
<accession>K6V7F3</accession>
<evidence type="ECO:0000256" key="1">
    <source>
        <dbReference type="ARBA" id="ARBA00006464"/>
    </source>
</evidence>
<proteinExistence type="inferred from homology"/>
<dbReference type="EMBL" id="BAGZ01000008">
    <property type="protein sequence ID" value="GAB78148.1"/>
    <property type="molecule type" value="Genomic_DNA"/>
</dbReference>
<dbReference type="Pfam" id="PF02397">
    <property type="entry name" value="Bac_transf"/>
    <property type="match status" value="1"/>
</dbReference>
<gene>
    <name evidence="4" type="ORF">AUCHE_08_03930</name>
</gene>
<evidence type="ECO:0000259" key="3">
    <source>
        <dbReference type="Pfam" id="PF02397"/>
    </source>
</evidence>
<sequence>MTMPRGSRPPRDDMGPVPPHGSHLTSLDSPGTKRAFDAACATVGLIVTSPVMAAIAVAVAVESPGGVLFRQERVGLNGKTFRIHKFRTMAASHDGKLVSATGDSRVTRVGRVLRASKLDELPQLIDVLRGEMSLVGPRPEVPVFVRQWPEELRPLILSVRPGITDPGSIVFRNEAEELAEADDPERHYVDSILPRKARLYAEYVRNRSFLGDLRLLGSTVKVVAKG</sequence>
<keyword evidence="4" id="KW-0808">Transferase</keyword>
<name>K6V7F3_9MICO</name>
<evidence type="ECO:0000313" key="5">
    <source>
        <dbReference type="Proteomes" id="UP000008495"/>
    </source>
</evidence>
<dbReference type="Proteomes" id="UP000008495">
    <property type="component" value="Unassembled WGS sequence"/>
</dbReference>